<keyword evidence="1" id="KW-1133">Transmembrane helix</keyword>
<sequence>MDKVAKKAQDRILFICFQAVTYVTEAYPSPDKFVLSITLSGWLQNVIGGYGEIRYRLRSHAFRMPKKAANAFTKPFRRHAESLYAAATLFYALIELVYYCAGEGDIKNKRE</sequence>
<protein>
    <submittedName>
        <fullName evidence="2">Uncharacterized protein</fullName>
    </submittedName>
</protein>
<accession>A0A409XNH8</accession>
<keyword evidence="1" id="KW-0472">Membrane</keyword>
<feature type="transmembrane region" description="Helical" evidence="1">
    <location>
        <begin position="82"/>
        <end position="101"/>
    </location>
</feature>
<evidence type="ECO:0000313" key="2">
    <source>
        <dbReference type="EMBL" id="PPQ92284.1"/>
    </source>
</evidence>
<gene>
    <name evidence="2" type="ORF">CVT25_008591</name>
</gene>
<evidence type="ECO:0000256" key="1">
    <source>
        <dbReference type="SAM" id="Phobius"/>
    </source>
</evidence>
<dbReference type="AlphaFoldDB" id="A0A409XNH8"/>
<dbReference type="EMBL" id="NHYD01001071">
    <property type="protein sequence ID" value="PPQ92284.1"/>
    <property type="molecule type" value="Genomic_DNA"/>
</dbReference>
<name>A0A409XNH8_PSICY</name>
<dbReference type="InParanoid" id="A0A409XNH8"/>
<organism evidence="2 3">
    <name type="scientific">Psilocybe cyanescens</name>
    <dbReference type="NCBI Taxonomy" id="93625"/>
    <lineage>
        <taxon>Eukaryota</taxon>
        <taxon>Fungi</taxon>
        <taxon>Dikarya</taxon>
        <taxon>Basidiomycota</taxon>
        <taxon>Agaricomycotina</taxon>
        <taxon>Agaricomycetes</taxon>
        <taxon>Agaricomycetidae</taxon>
        <taxon>Agaricales</taxon>
        <taxon>Agaricineae</taxon>
        <taxon>Strophariaceae</taxon>
        <taxon>Psilocybe</taxon>
    </lineage>
</organism>
<keyword evidence="1" id="KW-0812">Transmembrane</keyword>
<comment type="caution">
    <text evidence="2">The sequence shown here is derived from an EMBL/GenBank/DDBJ whole genome shotgun (WGS) entry which is preliminary data.</text>
</comment>
<keyword evidence="3" id="KW-1185">Reference proteome</keyword>
<evidence type="ECO:0000313" key="3">
    <source>
        <dbReference type="Proteomes" id="UP000283269"/>
    </source>
</evidence>
<proteinExistence type="predicted"/>
<reference evidence="2 3" key="1">
    <citation type="journal article" date="2018" name="Evol. Lett.">
        <title>Horizontal gene cluster transfer increased hallucinogenic mushroom diversity.</title>
        <authorList>
            <person name="Reynolds H.T."/>
            <person name="Vijayakumar V."/>
            <person name="Gluck-Thaler E."/>
            <person name="Korotkin H.B."/>
            <person name="Matheny P.B."/>
            <person name="Slot J.C."/>
        </authorList>
    </citation>
    <scope>NUCLEOTIDE SEQUENCE [LARGE SCALE GENOMIC DNA]</scope>
    <source>
        <strain evidence="2 3">2631</strain>
    </source>
</reference>
<dbReference type="Proteomes" id="UP000283269">
    <property type="component" value="Unassembled WGS sequence"/>
</dbReference>